<keyword evidence="3" id="KW-1185">Reference proteome</keyword>
<dbReference type="InterPro" id="IPR001810">
    <property type="entry name" value="F-box_dom"/>
</dbReference>
<dbReference type="Pfam" id="PF00646">
    <property type="entry name" value="F-box"/>
    <property type="match status" value="1"/>
</dbReference>
<evidence type="ECO:0000259" key="1">
    <source>
        <dbReference type="PROSITE" id="PS50181"/>
    </source>
</evidence>
<organism evidence="2 3">
    <name type="scientific">Heracleum sosnowskyi</name>
    <dbReference type="NCBI Taxonomy" id="360622"/>
    <lineage>
        <taxon>Eukaryota</taxon>
        <taxon>Viridiplantae</taxon>
        <taxon>Streptophyta</taxon>
        <taxon>Embryophyta</taxon>
        <taxon>Tracheophyta</taxon>
        <taxon>Spermatophyta</taxon>
        <taxon>Magnoliopsida</taxon>
        <taxon>eudicotyledons</taxon>
        <taxon>Gunneridae</taxon>
        <taxon>Pentapetalae</taxon>
        <taxon>asterids</taxon>
        <taxon>campanulids</taxon>
        <taxon>Apiales</taxon>
        <taxon>Apiaceae</taxon>
        <taxon>Apioideae</taxon>
        <taxon>apioid superclade</taxon>
        <taxon>Tordylieae</taxon>
        <taxon>Tordyliinae</taxon>
        <taxon>Heracleum</taxon>
    </lineage>
</organism>
<gene>
    <name evidence="2" type="ORF">POM88_007294</name>
</gene>
<reference evidence="2" key="1">
    <citation type="submission" date="2023-02" db="EMBL/GenBank/DDBJ databases">
        <title>Genome of toxic invasive species Heracleum sosnowskyi carries increased number of genes despite the absence of recent whole-genome duplications.</title>
        <authorList>
            <person name="Schelkunov M."/>
            <person name="Shtratnikova V."/>
            <person name="Makarenko M."/>
            <person name="Klepikova A."/>
            <person name="Omelchenko D."/>
            <person name="Novikova G."/>
            <person name="Obukhova E."/>
            <person name="Bogdanov V."/>
            <person name="Penin A."/>
            <person name="Logacheva M."/>
        </authorList>
    </citation>
    <scope>NUCLEOTIDE SEQUENCE</scope>
    <source>
        <strain evidence="2">Hsosn_3</strain>
        <tissue evidence="2">Leaf</tissue>
    </source>
</reference>
<dbReference type="AlphaFoldDB" id="A0AAD8J565"/>
<dbReference type="PANTHER" id="PTHR31482:SF18">
    <property type="entry name" value="ESTS AU081301(E20138)"/>
    <property type="match status" value="1"/>
</dbReference>
<proteinExistence type="predicted"/>
<dbReference type="InterPro" id="IPR036047">
    <property type="entry name" value="F-box-like_dom_sf"/>
</dbReference>
<dbReference type="PANTHER" id="PTHR31482">
    <property type="entry name" value="ESTS AU081301(E20138)"/>
    <property type="match status" value="1"/>
</dbReference>
<protein>
    <submittedName>
        <fullName evidence="2">F-box protein</fullName>
    </submittedName>
</protein>
<comment type="caution">
    <text evidence="2">The sequence shown here is derived from an EMBL/GenBank/DDBJ whole genome shotgun (WGS) entry which is preliminary data.</text>
</comment>
<dbReference type="Proteomes" id="UP001237642">
    <property type="component" value="Unassembled WGS sequence"/>
</dbReference>
<accession>A0AAD8J565</accession>
<evidence type="ECO:0000313" key="3">
    <source>
        <dbReference type="Proteomes" id="UP001237642"/>
    </source>
</evidence>
<dbReference type="SMART" id="SM00256">
    <property type="entry name" value="FBOX"/>
    <property type="match status" value="1"/>
</dbReference>
<dbReference type="SUPFAM" id="SSF81383">
    <property type="entry name" value="F-box domain"/>
    <property type="match status" value="1"/>
</dbReference>
<dbReference type="PROSITE" id="PS50181">
    <property type="entry name" value="FBOX"/>
    <property type="match status" value="1"/>
</dbReference>
<feature type="domain" description="F-box" evidence="1">
    <location>
        <begin position="48"/>
        <end position="94"/>
    </location>
</feature>
<sequence length="360" mass="42279">MDTEMMTYMLPWLLESLSLLFIYWFKRSRGGVSFLKFPMLYIEELEEKNSLLDLPELALDSILKKLSPADLSKMSGVCTTLRDMCTSDHLWERHMKRKWGGLIGNFTYKESQWSLASRKLDLECPKKNGLVTFFSCRKSDRRGKMSTLAKKKRGKMSSTLPVDSVMALYLSLETGKLWFPAQVFNRENGYVGFLLSCYDAELSYDRHWCNFRARFSSGRRPTMEHNIDWNRLRAPAVESGPHTLHPSDCLDDLKPGDHFEIQWKRETKHPYGWWFGVVGHLEPVNRCKIYCQCLRSDKVMLEFKQYDPGSQWRETTIWRKNHCEIGDGINGYYGGIRKISNKHEILMWQQHWPTEAMLQL</sequence>
<dbReference type="EMBL" id="JAUIZM010000002">
    <property type="protein sequence ID" value="KAK1397431.1"/>
    <property type="molecule type" value="Genomic_DNA"/>
</dbReference>
<reference evidence="2" key="2">
    <citation type="submission" date="2023-05" db="EMBL/GenBank/DDBJ databases">
        <authorList>
            <person name="Schelkunov M.I."/>
        </authorList>
    </citation>
    <scope>NUCLEOTIDE SEQUENCE</scope>
    <source>
        <strain evidence="2">Hsosn_3</strain>
        <tissue evidence="2">Leaf</tissue>
    </source>
</reference>
<name>A0AAD8J565_9APIA</name>
<dbReference type="Gene3D" id="1.20.1280.50">
    <property type="match status" value="1"/>
</dbReference>
<evidence type="ECO:0000313" key="2">
    <source>
        <dbReference type="EMBL" id="KAK1397431.1"/>
    </source>
</evidence>